<name>A0A2J7QDQ6_9NEOP</name>
<protein>
    <submittedName>
        <fullName evidence="2">Uncharacterized protein</fullName>
    </submittedName>
</protein>
<proteinExistence type="predicted"/>
<dbReference type="InParanoid" id="A0A2J7QDQ6"/>
<feature type="compositionally biased region" description="Polar residues" evidence="1">
    <location>
        <begin position="133"/>
        <end position="160"/>
    </location>
</feature>
<accession>A0A2J7QDQ6</accession>
<feature type="region of interest" description="Disordered" evidence="1">
    <location>
        <begin position="133"/>
        <end position="166"/>
    </location>
</feature>
<comment type="caution">
    <text evidence="2">The sequence shown here is derived from an EMBL/GenBank/DDBJ whole genome shotgun (WGS) entry which is preliminary data.</text>
</comment>
<dbReference type="AlphaFoldDB" id="A0A2J7QDQ6"/>
<organism evidence="2 3">
    <name type="scientific">Cryptotermes secundus</name>
    <dbReference type="NCBI Taxonomy" id="105785"/>
    <lineage>
        <taxon>Eukaryota</taxon>
        <taxon>Metazoa</taxon>
        <taxon>Ecdysozoa</taxon>
        <taxon>Arthropoda</taxon>
        <taxon>Hexapoda</taxon>
        <taxon>Insecta</taxon>
        <taxon>Pterygota</taxon>
        <taxon>Neoptera</taxon>
        <taxon>Polyneoptera</taxon>
        <taxon>Dictyoptera</taxon>
        <taxon>Blattodea</taxon>
        <taxon>Blattoidea</taxon>
        <taxon>Termitoidae</taxon>
        <taxon>Kalotermitidae</taxon>
        <taxon>Cryptotermitinae</taxon>
        <taxon>Cryptotermes</taxon>
    </lineage>
</organism>
<evidence type="ECO:0000313" key="2">
    <source>
        <dbReference type="EMBL" id="PNF26715.1"/>
    </source>
</evidence>
<reference evidence="2 3" key="1">
    <citation type="submission" date="2017-12" db="EMBL/GenBank/DDBJ databases">
        <title>Hemimetabolous genomes reveal molecular basis of termite eusociality.</title>
        <authorList>
            <person name="Harrison M.C."/>
            <person name="Jongepier E."/>
            <person name="Robertson H.M."/>
            <person name="Arning N."/>
            <person name="Bitard-Feildel T."/>
            <person name="Chao H."/>
            <person name="Childers C.P."/>
            <person name="Dinh H."/>
            <person name="Doddapaneni H."/>
            <person name="Dugan S."/>
            <person name="Gowin J."/>
            <person name="Greiner C."/>
            <person name="Han Y."/>
            <person name="Hu H."/>
            <person name="Hughes D.S.T."/>
            <person name="Huylmans A.-K."/>
            <person name="Kemena C."/>
            <person name="Kremer L.P.M."/>
            <person name="Lee S.L."/>
            <person name="Lopez-Ezquerra A."/>
            <person name="Mallet L."/>
            <person name="Monroy-Kuhn J.M."/>
            <person name="Moser A."/>
            <person name="Murali S.C."/>
            <person name="Muzny D.M."/>
            <person name="Otani S."/>
            <person name="Piulachs M.-D."/>
            <person name="Poelchau M."/>
            <person name="Qu J."/>
            <person name="Schaub F."/>
            <person name="Wada-Katsumata A."/>
            <person name="Worley K.C."/>
            <person name="Xie Q."/>
            <person name="Ylla G."/>
            <person name="Poulsen M."/>
            <person name="Gibbs R.A."/>
            <person name="Schal C."/>
            <person name="Richards S."/>
            <person name="Belles X."/>
            <person name="Korb J."/>
            <person name="Bornberg-Bauer E."/>
        </authorList>
    </citation>
    <scope>NUCLEOTIDE SEQUENCE [LARGE SCALE GENOMIC DNA]</scope>
    <source>
        <tissue evidence="2">Whole body</tissue>
    </source>
</reference>
<dbReference type="EMBL" id="NEVH01015817">
    <property type="protein sequence ID" value="PNF26715.1"/>
    <property type="molecule type" value="Genomic_DNA"/>
</dbReference>
<evidence type="ECO:0000256" key="1">
    <source>
        <dbReference type="SAM" id="MobiDB-lite"/>
    </source>
</evidence>
<dbReference type="Proteomes" id="UP000235965">
    <property type="component" value="Unassembled WGS sequence"/>
</dbReference>
<evidence type="ECO:0000313" key="3">
    <source>
        <dbReference type="Proteomes" id="UP000235965"/>
    </source>
</evidence>
<feature type="compositionally biased region" description="Low complexity" evidence="1">
    <location>
        <begin position="252"/>
        <end position="285"/>
    </location>
</feature>
<gene>
    <name evidence="2" type="ORF">B7P43_G03386</name>
</gene>
<dbReference type="OrthoDB" id="8192515at2759"/>
<sequence>MCTMNLPGKHVPQEKATQMFPSTEEAKQMLRRLLASTNHECTRMMAESVSADDARQRQDNRTELLDKPDYLEDTYDYLFHRHVQTLNGVIQRQEQQEADEARGIYQQKHSTQVIQLCCGDSRDCDETSISIDSTELSSRHNSSTVSQNPAVCSATGNSSQDSDKNDVLARQTSCNENKNKEVKGRCKNGELTGMSVDNQIESCHDTQKRTNSDGSVNINIVTNKINALELQVVRVPQKPVITFNHVSETNECSSSFNESESPNLKLTKSTSVSSTLRSSSSSPLLEVPASFEDLTSEMMRPPIN</sequence>
<feature type="region of interest" description="Disordered" evidence="1">
    <location>
        <begin position="252"/>
        <end position="304"/>
    </location>
</feature>
<keyword evidence="3" id="KW-1185">Reference proteome</keyword>